<feature type="compositionally biased region" description="Low complexity" evidence="1">
    <location>
        <begin position="155"/>
        <end position="169"/>
    </location>
</feature>
<dbReference type="SMART" id="SM00454">
    <property type="entry name" value="SAM"/>
    <property type="match status" value="1"/>
</dbReference>
<feature type="region of interest" description="Disordered" evidence="1">
    <location>
        <begin position="576"/>
        <end position="597"/>
    </location>
</feature>
<feature type="compositionally biased region" description="Polar residues" evidence="1">
    <location>
        <begin position="177"/>
        <end position="211"/>
    </location>
</feature>
<evidence type="ECO:0000256" key="1">
    <source>
        <dbReference type="SAM" id="MobiDB-lite"/>
    </source>
</evidence>
<feature type="region of interest" description="Disordered" evidence="1">
    <location>
        <begin position="92"/>
        <end position="123"/>
    </location>
</feature>
<dbReference type="InParanoid" id="G3N6G6"/>
<protein>
    <recommendedName>
        <fullName evidence="2">SAM domain-containing protein</fullName>
    </recommendedName>
</protein>
<feature type="compositionally biased region" description="Pro residues" evidence="1">
    <location>
        <begin position="99"/>
        <end position="111"/>
    </location>
</feature>
<dbReference type="InterPro" id="IPR013761">
    <property type="entry name" value="SAM/pointed_sf"/>
</dbReference>
<proteinExistence type="predicted"/>
<accession>G3N6G6</accession>
<feature type="compositionally biased region" description="Low complexity" evidence="1">
    <location>
        <begin position="514"/>
        <end position="530"/>
    </location>
</feature>
<dbReference type="CDD" id="cd09506">
    <property type="entry name" value="SAM_Shank1_2_3"/>
    <property type="match status" value="1"/>
</dbReference>
<dbReference type="AlphaFoldDB" id="G3N6G6"/>
<feature type="compositionally biased region" description="Basic and acidic residues" evidence="1">
    <location>
        <begin position="432"/>
        <end position="447"/>
    </location>
</feature>
<dbReference type="GO" id="GO:0030160">
    <property type="term" value="F:synaptic receptor adaptor activity"/>
    <property type="evidence" value="ECO:0007669"/>
    <property type="project" value="TreeGrafter"/>
</dbReference>
<feature type="compositionally biased region" description="Low complexity" evidence="1">
    <location>
        <begin position="576"/>
        <end position="586"/>
    </location>
</feature>
<reference evidence="3" key="1">
    <citation type="submission" date="2006-01" db="EMBL/GenBank/DDBJ databases">
        <authorList>
            <person name="Lindblad-Toh K."/>
            <person name="Mauceli E."/>
            <person name="Grabherr M."/>
            <person name="Chang J.L."/>
            <person name="Lander E.S."/>
        </authorList>
    </citation>
    <scope>NUCLEOTIDE SEQUENCE [LARGE SCALE GENOMIC DNA]</scope>
</reference>
<feature type="compositionally biased region" description="Basic and acidic residues" evidence="1">
    <location>
        <begin position="346"/>
        <end position="361"/>
    </location>
</feature>
<dbReference type="STRING" id="69293.ENSGACP00000000891"/>
<dbReference type="PROSITE" id="PS50105">
    <property type="entry name" value="SAM_DOMAIN"/>
    <property type="match status" value="1"/>
</dbReference>
<feature type="compositionally biased region" description="Low complexity" evidence="1">
    <location>
        <begin position="390"/>
        <end position="410"/>
    </location>
</feature>
<dbReference type="OMA" id="SDERHHI"/>
<dbReference type="PANTHER" id="PTHR24135">
    <property type="entry name" value="SH3 AND MULTIPLE ANKYRIN REPEAT DOMAINS PROTEIN"/>
    <property type="match status" value="1"/>
</dbReference>
<feature type="region of interest" description="Disordered" evidence="1">
    <location>
        <begin position="501"/>
        <end position="552"/>
    </location>
</feature>
<evidence type="ECO:0000259" key="2">
    <source>
        <dbReference type="PROSITE" id="PS50105"/>
    </source>
</evidence>
<dbReference type="FunFam" id="1.10.150.50:FF:000006">
    <property type="entry name" value="SH3 and multiple ankyrin repeat domains protein 2"/>
    <property type="match status" value="1"/>
</dbReference>
<dbReference type="InterPro" id="IPR051569">
    <property type="entry name" value="SHANK"/>
</dbReference>
<dbReference type="Ensembl" id="ENSGACT00000000891.1">
    <property type="protein sequence ID" value="ENSGACP00000000891.1"/>
    <property type="gene ID" value="ENSGACG00000000690.1"/>
</dbReference>
<dbReference type="InterPro" id="IPR001660">
    <property type="entry name" value="SAM"/>
</dbReference>
<dbReference type="GO" id="GO:0043197">
    <property type="term" value="C:dendritic spine"/>
    <property type="evidence" value="ECO:0007669"/>
    <property type="project" value="TreeGrafter"/>
</dbReference>
<dbReference type="Gene3D" id="1.10.150.50">
    <property type="entry name" value="Transcription Factor, Ets-1"/>
    <property type="match status" value="1"/>
</dbReference>
<sequence length="682" mass="73529">ANVGQQAPPSKPQRRKSPLLKQLPVEEQGLRDLDLLKVDGGGHGSPSRAELYQQQVLSERARVQGRRSSLFLSVEGSGSENQVPPLLTLSHSMDDLGELPPPAPVLSPSPTPHTFLHPLTGKPLDPSSPLALALAARERALTARTPSPEPRLKHVSASTTPVPTPAASPEGRHKRTPITTPQSSPEPRSKRTTPQTSPEQRAKRTTPQTSPELRHKRMTPPLFPDGQVERPETEGGVTSPAAPSPERWRPTPLPPLANESHPALIDRRRSLTVGSSEEEGGAYTVTLPPALLSSSDEETREELRRIGLVTPPAAFASPPALPPPSSLSLLPRRVGEGGGESGAESTGRRGDEEEGSDERHHIGLKPRLRSPIGRGRSALRDPLLKQSSDSELLPSAVSASSPTSPLCSSPTGGGGRQPRYLFQRRSKLWGGGDDREERRGFGPDEGGRPAALGDLANRLQLLNKDSHSLGEEPSPLDPGRRSPVGGARLFSSLGELHTISQRGYGASYTVRPGSRYPVTRRSPSPSPSDRSIGHASSTAPCSERPDLSSGRGLTILKSSSLSLPSEPKEVRFVMRSASARTRSRSPSPSPHASPCPSPVLSGPLLALRPWRQRPLSLWNKYDVGDWLESVGLAEHRQRFQEHEIEGSHLPALTKEDYVELGVTRLGHRINIERALRQLLDGS</sequence>
<feature type="compositionally biased region" description="Pro residues" evidence="1">
    <location>
        <begin position="587"/>
        <end position="597"/>
    </location>
</feature>
<dbReference type="Pfam" id="PF00536">
    <property type="entry name" value="SAM_1"/>
    <property type="match status" value="1"/>
</dbReference>
<dbReference type="SUPFAM" id="SSF47769">
    <property type="entry name" value="SAM/Pointed domain"/>
    <property type="match status" value="1"/>
</dbReference>
<reference evidence="3" key="2">
    <citation type="submission" date="2024-04" db="UniProtKB">
        <authorList>
            <consortium name="Ensembl"/>
        </authorList>
    </citation>
    <scope>IDENTIFICATION</scope>
</reference>
<dbReference type="Bgee" id="ENSGACG00000000690">
    <property type="expression patterns" value="Expressed in telencephalon and 6 other cell types or tissues"/>
</dbReference>
<name>G3N6G6_GASAC</name>
<dbReference type="GO" id="GO:0045211">
    <property type="term" value="C:postsynaptic membrane"/>
    <property type="evidence" value="ECO:0007669"/>
    <property type="project" value="TreeGrafter"/>
</dbReference>
<organism evidence="3">
    <name type="scientific">Gasterosteus aculeatus</name>
    <name type="common">Three-spined stickleback</name>
    <dbReference type="NCBI Taxonomy" id="69293"/>
    <lineage>
        <taxon>Eukaryota</taxon>
        <taxon>Metazoa</taxon>
        <taxon>Chordata</taxon>
        <taxon>Craniata</taxon>
        <taxon>Vertebrata</taxon>
        <taxon>Euteleostomi</taxon>
        <taxon>Actinopterygii</taxon>
        <taxon>Neopterygii</taxon>
        <taxon>Teleostei</taxon>
        <taxon>Neoteleostei</taxon>
        <taxon>Acanthomorphata</taxon>
        <taxon>Eupercaria</taxon>
        <taxon>Perciformes</taxon>
        <taxon>Cottioidei</taxon>
        <taxon>Gasterosteales</taxon>
        <taxon>Gasterosteidae</taxon>
        <taxon>Gasterosteus</taxon>
    </lineage>
</organism>
<evidence type="ECO:0000313" key="3">
    <source>
        <dbReference type="Ensembl" id="ENSGACP00000000891.1"/>
    </source>
</evidence>
<feature type="region of interest" description="Disordered" evidence="1">
    <location>
        <begin position="1"/>
        <end position="26"/>
    </location>
</feature>
<dbReference type="GO" id="GO:0014069">
    <property type="term" value="C:postsynaptic density"/>
    <property type="evidence" value="ECO:0007669"/>
    <property type="project" value="TreeGrafter"/>
</dbReference>
<dbReference type="GO" id="GO:0035255">
    <property type="term" value="F:ionotropic glutamate receptor binding"/>
    <property type="evidence" value="ECO:0007669"/>
    <property type="project" value="TreeGrafter"/>
</dbReference>
<feature type="domain" description="SAM" evidence="2">
    <location>
        <begin position="618"/>
        <end position="681"/>
    </location>
</feature>
<dbReference type="eggNOG" id="KOG4375">
    <property type="taxonomic scope" value="Eukaryota"/>
</dbReference>
<feature type="region of interest" description="Disordered" evidence="1">
    <location>
        <begin position="141"/>
        <end position="487"/>
    </location>
</feature>
<dbReference type="PANTHER" id="PTHR24135:SF29">
    <property type="entry name" value="SH3 AND MULTIPLE ANKYRIN REPEAT DOMAINS PROTEIN 3 ISOFORM X2"/>
    <property type="match status" value="1"/>
</dbReference>